<dbReference type="Gene3D" id="3.20.20.70">
    <property type="entry name" value="Aldolase class I"/>
    <property type="match status" value="1"/>
</dbReference>
<evidence type="ECO:0000256" key="1">
    <source>
        <dbReference type="SAM" id="MobiDB-lite"/>
    </source>
</evidence>
<dbReference type="PANTHER" id="PTHR47916:SF1">
    <property type="entry name" value="3-HYDROXY-5-PHOSPHONOOXYPENTANE-2,4-DIONE THIOLASE"/>
    <property type="match status" value="1"/>
</dbReference>
<feature type="region of interest" description="Disordered" evidence="1">
    <location>
        <begin position="1"/>
        <end position="21"/>
    </location>
</feature>
<dbReference type="PANTHER" id="PTHR47916">
    <property type="entry name" value="FRUCTOSE-BISPHOSPHATE ALDOLASE CLASS 1"/>
    <property type="match status" value="1"/>
</dbReference>
<dbReference type="Pfam" id="PF01791">
    <property type="entry name" value="DeoC"/>
    <property type="match status" value="1"/>
</dbReference>
<evidence type="ECO:0000313" key="3">
    <source>
        <dbReference type="Proteomes" id="UP001321526"/>
    </source>
</evidence>
<dbReference type="SUPFAM" id="SSF51569">
    <property type="entry name" value="Aldolase"/>
    <property type="match status" value="1"/>
</dbReference>
<gene>
    <name evidence="2" type="ORF">EVC62_03355</name>
</gene>
<proteinExistence type="predicted"/>
<evidence type="ECO:0000313" key="2">
    <source>
        <dbReference type="EMBL" id="WFF40610.1"/>
    </source>
</evidence>
<dbReference type="InterPro" id="IPR002915">
    <property type="entry name" value="DeoC/FbaB/LacD_aldolase"/>
</dbReference>
<dbReference type="PIRSF" id="PIRSF038992">
    <property type="entry name" value="Aldolase_Ia"/>
    <property type="match status" value="1"/>
</dbReference>
<protein>
    <submittedName>
        <fullName evidence="2">Fructose-bisphosphate aldolase</fullName>
    </submittedName>
</protein>
<dbReference type="Proteomes" id="UP001321526">
    <property type="component" value="Chromosome"/>
</dbReference>
<dbReference type="EMBL" id="CP035631">
    <property type="protein sequence ID" value="WFF40610.1"/>
    <property type="molecule type" value="Genomic_DNA"/>
</dbReference>
<keyword evidence="3" id="KW-1185">Reference proteome</keyword>
<dbReference type="InterPro" id="IPR041720">
    <property type="entry name" value="FbaB-like"/>
</dbReference>
<organism evidence="2 3">
    <name type="scientific">Salinicola endophyticus</name>
    <dbReference type="NCBI Taxonomy" id="1949083"/>
    <lineage>
        <taxon>Bacteria</taxon>
        <taxon>Pseudomonadati</taxon>
        <taxon>Pseudomonadota</taxon>
        <taxon>Gammaproteobacteria</taxon>
        <taxon>Oceanospirillales</taxon>
        <taxon>Halomonadaceae</taxon>
        <taxon>Salinicola</taxon>
    </lineage>
</organism>
<reference evidence="2 3" key="1">
    <citation type="submission" date="2019-01" db="EMBL/GenBank/DDBJ databases">
        <title>Genome sequence of Salinicola endophyticus REST5.</title>
        <authorList>
            <person name="Nascimento F.X."/>
        </authorList>
    </citation>
    <scope>NUCLEOTIDE SEQUENCE [LARGE SCALE GENOMIC DNA]</scope>
    <source>
        <strain evidence="2 3">REST5</strain>
    </source>
</reference>
<sequence length="288" mass="30762">MGWRWARPESARERRERMNPTMSPAQLRCGRLFRRDSGRSCMVAFDRTLLAGPVDHARDALGVCAAITAAGPDAVLLSPGLLKQNAALFACREAPAAVVRIDYPCVGDFTLAGEEHQRLLATPEEAQALGADAVVMCLISGYADPSREADNLARVAQTARRCEALGLPLIVEAVVWGEREGGRLDPERIARVARIAAELGADLVKAQFTGEVADMRLLAESCPVPVLILGGAAMGDDAALARFTDQAFEGGARGVIFGRNAWQRDDPERGIRELVAQVHGVGCEGHGG</sequence>
<dbReference type="InterPro" id="IPR013785">
    <property type="entry name" value="Aldolase_TIM"/>
</dbReference>
<accession>A0ABY8FCV7</accession>
<dbReference type="InterPro" id="IPR050456">
    <property type="entry name" value="DeoC/FbaB_aldolase"/>
</dbReference>
<dbReference type="SMART" id="SM01133">
    <property type="entry name" value="DeoC"/>
    <property type="match status" value="1"/>
</dbReference>
<name>A0ABY8FCV7_9GAMM</name>
<feature type="compositionally biased region" description="Basic and acidic residues" evidence="1">
    <location>
        <begin position="1"/>
        <end position="18"/>
    </location>
</feature>